<evidence type="ECO:0000256" key="6">
    <source>
        <dbReference type="ARBA" id="ARBA00070406"/>
    </source>
</evidence>
<dbReference type="GO" id="GO:0045892">
    <property type="term" value="P:negative regulation of DNA-templated transcription"/>
    <property type="evidence" value="ECO:0007669"/>
    <property type="project" value="TreeGrafter"/>
</dbReference>
<dbReference type="InterPro" id="IPR036388">
    <property type="entry name" value="WH-like_DNA-bd_sf"/>
</dbReference>
<dbReference type="Pfam" id="PF01614">
    <property type="entry name" value="IclR_C"/>
    <property type="match status" value="1"/>
</dbReference>
<dbReference type="GO" id="GO:0003677">
    <property type="term" value="F:DNA binding"/>
    <property type="evidence" value="ECO:0007669"/>
    <property type="project" value="UniProtKB-KW"/>
</dbReference>
<dbReference type="RefSeq" id="WP_168117558.1">
    <property type="nucleotide sequence ID" value="NZ_BOON01000008.1"/>
</dbReference>
<reference evidence="9" key="1">
    <citation type="submission" date="2021-01" db="EMBL/GenBank/DDBJ databases">
        <title>Whole genome shotgun sequence of Planosporangium mesophilum NBRC 109066.</title>
        <authorList>
            <person name="Komaki H."/>
            <person name="Tamura T."/>
        </authorList>
    </citation>
    <scope>NUCLEOTIDE SEQUENCE</scope>
    <source>
        <strain evidence="9">NBRC 109066</strain>
    </source>
</reference>
<evidence type="ECO:0000256" key="2">
    <source>
        <dbReference type="ARBA" id="ARBA00023015"/>
    </source>
</evidence>
<evidence type="ECO:0000259" key="7">
    <source>
        <dbReference type="PROSITE" id="PS51077"/>
    </source>
</evidence>
<dbReference type="Gene3D" id="3.30.450.40">
    <property type="match status" value="1"/>
</dbReference>
<evidence type="ECO:0000256" key="1">
    <source>
        <dbReference type="ARBA" id="ARBA00022798"/>
    </source>
</evidence>
<evidence type="ECO:0000313" key="9">
    <source>
        <dbReference type="EMBL" id="GII21529.1"/>
    </source>
</evidence>
<name>A0A8J3WZQ9_9ACTN</name>
<dbReference type="InterPro" id="IPR014757">
    <property type="entry name" value="Tscrpt_reg_IclR_C"/>
</dbReference>
<dbReference type="AlphaFoldDB" id="A0A8J3WZQ9"/>
<organism evidence="9 10">
    <name type="scientific">Planosporangium mesophilum</name>
    <dbReference type="NCBI Taxonomy" id="689768"/>
    <lineage>
        <taxon>Bacteria</taxon>
        <taxon>Bacillati</taxon>
        <taxon>Actinomycetota</taxon>
        <taxon>Actinomycetes</taxon>
        <taxon>Micromonosporales</taxon>
        <taxon>Micromonosporaceae</taxon>
        <taxon>Planosporangium</taxon>
    </lineage>
</organism>
<evidence type="ECO:0000259" key="8">
    <source>
        <dbReference type="PROSITE" id="PS51078"/>
    </source>
</evidence>
<dbReference type="SUPFAM" id="SSF46785">
    <property type="entry name" value="Winged helix' DNA-binding domain"/>
    <property type="match status" value="1"/>
</dbReference>
<feature type="domain" description="HTH iclR-type" evidence="7">
    <location>
        <begin position="12"/>
        <end position="74"/>
    </location>
</feature>
<dbReference type="EMBL" id="BOON01000008">
    <property type="protein sequence ID" value="GII21529.1"/>
    <property type="molecule type" value="Genomic_DNA"/>
</dbReference>
<dbReference type="InterPro" id="IPR005471">
    <property type="entry name" value="Tscrpt_reg_IclR_N"/>
</dbReference>
<evidence type="ECO:0000256" key="3">
    <source>
        <dbReference type="ARBA" id="ARBA00023125"/>
    </source>
</evidence>
<sequence length="260" mass="28360">MAQPGDDRGHLVKSAERTVRILETLAASPHKLTLSELQDRVGYPRSSLHALVRTLRDLKWVESDDGGSAIGIGPHALLSGTAYLDKDPALPYAHDALEDLRGEVGYTIHYARRDDGHIIYLASRESRDSVRVIPRVGRRLPGYLTALGQALLAQLTTDEVDALVSADLVAHTANTITDREALHRELEQVRVRGWAFEREQGTVGVACVAAPVDYRIPATDAISCSMPSELAGGEELERVAKAVVAHTQRLALTLRRAGIR</sequence>
<keyword evidence="4" id="KW-0804">Transcription</keyword>
<dbReference type="PANTHER" id="PTHR30136:SF24">
    <property type="entry name" value="HTH-TYPE TRANSCRIPTIONAL REPRESSOR ALLR"/>
    <property type="match status" value="1"/>
</dbReference>
<evidence type="ECO:0000313" key="10">
    <source>
        <dbReference type="Proteomes" id="UP000599074"/>
    </source>
</evidence>
<dbReference type="PROSITE" id="PS51077">
    <property type="entry name" value="HTH_ICLR"/>
    <property type="match status" value="1"/>
</dbReference>
<dbReference type="InterPro" id="IPR050707">
    <property type="entry name" value="HTH_MetabolicPath_Reg"/>
</dbReference>
<keyword evidence="10" id="KW-1185">Reference proteome</keyword>
<evidence type="ECO:0000256" key="5">
    <source>
        <dbReference type="ARBA" id="ARBA00058938"/>
    </source>
</evidence>
<comment type="caution">
    <text evidence="9">The sequence shown here is derived from an EMBL/GenBank/DDBJ whole genome shotgun (WGS) entry which is preliminary data.</text>
</comment>
<accession>A0A8J3WZQ9</accession>
<dbReference type="SUPFAM" id="SSF55781">
    <property type="entry name" value="GAF domain-like"/>
    <property type="match status" value="1"/>
</dbReference>
<proteinExistence type="predicted"/>
<dbReference type="Pfam" id="PF09339">
    <property type="entry name" value="HTH_IclR"/>
    <property type="match status" value="1"/>
</dbReference>
<dbReference type="Proteomes" id="UP000599074">
    <property type="component" value="Unassembled WGS sequence"/>
</dbReference>
<dbReference type="PROSITE" id="PS51078">
    <property type="entry name" value="ICLR_ED"/>
    <property type="match status" value="1"/>
</dbReference>
<dbReference type="SMART" id="SM00346">
    <property type="entry name" value="HTH_ICLR"/>
    <property type="match status" value="1"/>
</dbReference>
<protein>
    <recommendedName>
        <fullName evidence="6">Glycerol operon regulatory protein</fullName>
    </recommendedName>
</protein>
<keyword evidence="2" id="KW-0805">Transcription regulation</keyword>
<keyword evidence="3" id="KW-0238">DNA-binding</keyword>
<dbReference type="PANTHER" id="PTHR30136">
    <property type="entry name" value="HELIX-TURN-HELIX TRANSCRIPTIONAL REGULATOR, ICLR FAMILY"/>
    <property type="match status" value="1"/>
</dbReference>
<dbReference type="GO" id="GO:0006071">
    <property type="term" value="P:glycerol metabolic process"/>
    <property type="evidence" value="ECO:0007669"/>
    <property type="project" value="UniProtKB-KW"/>
</dbReference>
<gene>
    <name evidence="9" type="ORF">Pme01_11260</name>
</gene>
<comment type="function">
    <text evidence="5">May be an activator protein for the gylABX operon.</text>
</comment>
<keyword evidence="1" id="KW-0319">Glycerol metabolism</keyword>
<dbReference type="GO" id="GO:0003700">
    <property type="term" value="F:DNA-binding transcription factor activity"/>
    <property type="evidence" value="ECO:0007669"/>
    <property type="project" value="TreeGrafter"/>
</dbReference>
<feature type="domain" description="IclR-ED" evidence="8">
    <location>
        <begin position="75"/>
        <end position="256"/>
    </location>
</feature>
<dbReference type="InterPro" id="IPR036390">
    <property type="entry name" value="WH_DNA-bd_sf"/>
</dbReference>
<evidence type="ECO:0000256" key="4">
    <source>
        <dbReference type="ARBA" id="ARBA00023163"/>
    </source>
</evidence>
<dbReference type="FunFam" id="1.10.10.10:FF:000056">
    <property type="entry name" value="IclR family transcriptional regulator"/>
    <property type="match status" value="1"/>
</dbReference>
<dbReference type="InterPro" id="IPR029016">
    <property type="entry name" value="GAF-like_dom_sf"/>
</dbReference>
<dbReference type="Gene3D" id="1.10.10.10">
    <property type="entry name" value="Winged helix-like DNA-binding domain superfamily/Winged helix DNA-binding domain"/>
    <property type="match status" value="1"/>
</dbReference>